<dbReference type="RefSeq" id="WP_163691676.1">
    <property type="nucleotide sequence ID" value="NZ_FXTW01000001.1"/>
</dbReference>
<comment type="caution">
    <text evidence="1">The sequence shown here is derived from an EMBL/GenBank/DDBJ whole genome shotgun (WGS) entry which is preliminary data.</text>
</comment>
<dbReference type="Pfam" id="PF13181">
    <property type="entry name" value="TPR_8"/>
    <property type="match status" value="1"/>
</dbReference>
<proteinExistence type="predicted"/>
<evidence type="ECO:0000313" key="1">
    <source>
        <dbReference type="EMBL" id="NER09630.1"/>
    </source>
</evidence>
<organism evidence="1 2">
    <name type="scientific">Muriicola jejuensis</name>
    <dbReference type="NCBI Taxonomy" id="504488"/>
    <lineage>
        <taxon>Bacteria</taxon>
        <taxon>Pseudomonadati</taxon>
        <taxon>Bacteroidota</taxon>
        <taxon>Flavobacteriia</taxon>
        <taxon>Flavobacteriales</taxon>
        <taxon>Flavobacteriaceae</taxon>
        <taxon>Muriicola</taxon>
    </lineage>
</organism>
<gene>
    <name evidence="1" type="ORF">GWK09_03820</name>
</gene>
<reference evidence="1 2" key="1">
    <citation type="submission" date="2020-01" db="EMBL/GenBank/DDBJ databases">
        <title>Muriicola jejuensis KCTC 22299.</title>
        <authorList>
            <person name="Wang G."/>
        </authorList>
    </citation>
    <scope>NUCLEOTIDE SEQUENCE [LARGE SCALE GENOMIC DNA]</scope>
    <source>
        <strain evidence="1 2">KCTC 22299</strain>
    </source>
</reference>
<dbReference type="InterPro" id="IPR019734">
    <property type="entry name" value="TPR_rpt"/>
</dbReference>
<dbReference type="AlphaFoldDB" id="A0A6P0UAU5"/>
<dbReference type="SUPFAM" id="SSF48452">
    <property type="entry name" value="TPR-like"/>
    <property type="match status" value="2"/>
</dbReference>
<protein>
    <submittedName>
        <fullName evidence="1">Tetratricopeptide repeat protein</fullName>
    </submittedName>
</protein>
<dbReference type="EMBL" id="JAABOP010000001">
    <property type="protein sequence ID" value="NER09630.1"/>
    <property type="molecule type" value="Genomic_DNA"/>
</dbReference>
<dbReference type="InterPro" id="IPR011990">
    <property type="entry name" value="TPR-like_helical_dom_sf"/>
</dbReference>
<evidence type="ECO:0000313" key="2">
    <source>
        <dbReference type="Proteomes" id="UP000468443"/>
    </source>
</evidence>
<keyword evidence="2" id="KW-1185">Reference proteome</keyword>
<accession>A0A6P0UAU5</accession>
<dbReference type="Proteomes" id="UP000468443">
    <property type="component" value="Unassembled WGS sequence"/>
</dbReference>
<name>A0A6P0UAU5_9FLAO</name>
<dbReference type="Gene3D" id="1.25.40.10">
    <property type="entry name" value="Tetratricopeptide repeat domain"/>
    <property type="match status" value="2"/>
</dbReference>
<sequence>MGFLDIFKKRPSYEELKAKAGELEARDDYLEVAKIWNRYGYLIPDQKATFIHLAENLGRCGHKKEAADWYYKAVKITPDNSPDCSEIERMYGEALMECDRDVEAEVQFIIAEDVDPNNWNVRFSMGKLHEKLGEKNLAIGCYCEVYQKATPESSVWKESQLKIKQLGGKIPELFEHPENLKRDKGSNTSQATNKIQDQDPVEVTTNNILSLPDKAFFLYLARILQRTVGQNALKSLEGNGPSLNVTQIIESLYREFEGYAGISGLQTYEQGIVKFDERIDQTNSFELKILTQWYYARTAIVKFQTADKHEHKPFEETKLEMLKACEMILVTSAMTFGWDYIPSALQSAWDLDTLLLLKEQSKLDQFMELGFDPFVHVVSDKKGLSRLRQVPSIDLGSNIHEKDTGLRELGQNLTKQKEWIQIEVPPFTGDAYVDDCFTINYQELPDSRDWFSIKQIKEAQHYQWSGDMNKALEVMSKLVSEYSDFDIVYSWSAQVYRRMGNFSKAIEILEEGLDKAKLKGGLCGDLGSLYFEELQDLKNAVKWWIRSCSIQLGGGKADLAFSFLNLSAVVNPFPSMDIQRQWLLNQADRIDNRRTRFNEKGLNDRHQMAINQGDQSMINAIRLLCSYYSHGKD</sequence>